<dbReference type="Gene3D" id="3.40.50.300">
    <property type="entry name" value="P-loop containing nucleotide triphosphate hydrolases"/>
    <property type="match status" value="1"/>
</dbReference>
<keyword evidence="2" id="KW-0378">Hydrolase</keyword>
<dbReference type="GO" id="GO:0005524">
    <property type="term" value="F:ATP binding"/>
    <property type="evidence" value="ECO:0007669"/>
    <property type="project" value="UniProtKB-KW"/>
</dbReference>
<dbReference type="Pfam" id="PF03288">
    <property type="entry name" value="Pox_D5"/>
    <property type="match status" value="1"/>
</dbReference>
<keyword evidence="1" id="KW-0547">Nucleotide-binding</keyword>
<evidence type="ECO:0000256" key="2">
    <source>
        <dbReference type="ARBA" id="ARBA00022801"/>
    </source>
</evidence>
<dbReference type="NCBIfam" id="TIGR01613">
    <property type="entry name" value="primase_Cterm"/>
    <property type="match status" value="1"/>
</dbReference>
<evidence type="ECO:0000256" key="4">
    <source>
        <dbReference type="ARBA" id="ARBA00022840"/>
    </source>
</evidence>
<comment type="caution">
    <text evidence="6">The sequence shown here is derived from an EMBL/GenBank/DDBJ whole genome shotgun (WGS) entry which is preliminary data.</text>
</comment>
<dbReference type="AlphaFoldDB" id="A0A0F9ET52"/>
<gene>
    <name evidence="6" type="ORF">LCGC14_2037210</name>
</gene>
<dbReference type="InterPro" id="IPR004968">
    <property type="entry name" value="DNA_primase/NTPase_C"/>
</dbReference>
<evidence type="ECO:0000313" key="6">
    <source>
        <dbReference type="EMBL" id="KKL77209.1"/>
    </source>
</evidence>
<dbReference type="InterPro" id="IPR027417">
    <property type="entry name" value="P-loop_NTPase"/>
</dbReference>
<dbReference type="PROSITE" id="PS51206">
    <property type="entry name" value="SF3_HELICASE_1"/>
    <property type="match status" value="1"/>
</dbReference>
<dbReference type="Pfam" id="PF19263">
    <property type="entry name" value="DUF5906"/>
    <property type="match status" value="1"/>
</dbReference>
<feature type="non-terminal residue" evidence="6">
    <location>
        <position position="1"/>
    </location>
</feature>
<feature type="domain" description="SF3 helicase" evidence="5">
    <location>
        <begin position="1"/>
        <end position="148"/>
    </location>
</feature>
<dbReference type="EMBL" id="LAZR01023820">
    <property type="protein sequence ID" value="KKL77209.1"/>
    <property type="molecule type" value="Genomic_DNA"/>
</dbReference>
<dbReference type="SUPFAM" id="SSF52540">
    <property type="entry name" value="P-loop containing nucleoside triphosphate hydrolases"/>
    <property type="match status" value="1"/>
</dbReference>
<reference evidence="6" key="1">
    <citation type="journal article" date="2015" name="Nature">
        <title>Complex archaea that bridge the gap between prokaryotes and eukaryotes.</title>
        <authorList>
            <person name="Spang A."/>
            <person name="Saw J.H."/>
            <person name="Jorgensen S.L."/>
            <person name="Zaremba-Niedzwiedzka K."/>
            <person name="Martijn J."/>
            <person name="Lind A.E."/>
            <person name="van Eijk R."/>
            <person name="Schleper C."/>
            <person name="Guy L."/>
            <person name="Ettema T.J."/>
        </authorList>
    </citation>
    <scope>NUCLEOTIDE SEQUENCE</scope>
</reference>
<keyword evidence="4" id="KW-0067">ATP-binding</keyword>
<name>A0A0F9ET52_9ZZZZ</name>
<dbReference type="PANTHER" id="PTHR35372:SF2">
    <property type="entry name" value="SF3 HELICASE DOMAIN-CONTAINING PROTEIN"/>
    <property type="match status" value="1"/>
</dbReference>
<keyword evidence="3" id="KW-0347">Helicase</keyword>
<dbReference type="PANTHER" id="PTHR35372">
    <property type="entry name" value="ATP BINDING PROTEIN-RELATED"/>
    <property type="match status" value="1"/>
</dbReference>
<evidence type="ECO:0000256" key="1">
    <source>
        <dbReference type="ARBA" id="ARBA00022741"/>
    </source>
</evidence>
<dbReference type="InterPro" id="IPR014015">
    <property type="entry name" value="Helicase_SF3_DNA-vir"/>
</dbReference>
<dbReference type="GO" id="GO:0016787">
    <property type="term" value="F:hydrolase activity"/>
    <property type="evidence" value="ECO:0007669"/>
    <property type="project" value="UniProtKB-KW"/>
</dbReference>
<sequence>DTLTGSTNEHVFFMLHGAGSNGKSVLVNILGELLEGFSRTVRFRAFEESTGDARRDLAELPGVRAVFASEGTELKSLDTSVIKQVTGGEPITTSRKYGHPFTYRPQFKLWLTTNKLPKVRDDSYGFWRRIIVIPFDATFEGSNRDNRLQEKLTKELPGILNWALQGAQRWYASNLNTPNSLIIKVMKYRNQEDEIANFISECTEKSPGTETLAIDLYTAYTFWSMSSGIKPFANAAFGRRLGEIFPSHHTVKGKVYEGVKLLGDDAEE</sequence>
<protein>
    <recommendedName>
        <fullName evidence="5">SF3 helicase domain-containing protein</fullName>
    </recommendedName>
</protein>
<evidence type="ECO:0000256" key="3">
    <source>
        <dbReference type="ARBA" id="ARBA00022806"/>
    </source>
</evidence>
<dbReference type="InterPro" id="IPR051620">
    <property type="entry name" value="ORF904-like_C"/>
</dbReference>
<accession>A0A0F9ET52</accession>
<proteinExistence type="predicted"/>
<dbReference type="InterPro" id="IPR045455">
    <property type="entry name" value="NrS-1_pol-like_helicase"/>
</dbReference>
<dbReference type="GO" id="GO:0004386">
    <property type="term" value="F:helicase activity"/>
    <property type="evidence" value="ECO:0007669"/>
    <property type="project" value="UniProtKB-KW"/>
</dbReference>
<evidence type="ECO:0000259" key="5">
    <source>
        <dbReference type="PROSITE" id="PS51206"/>
    </source>
</evidence>
<organism evidence="6">
    <name type="scientific">marine sediment metagenome</name>
    <dbReference type="NCBI Taxonomy" id="412755"/>
    <lineage>
        <taxon>unclassified sequences</taxon>
        <taxon>metagenomes</taxon>
        <taxon>ecological metagenomes</taxon>
    </lineage>
</organism>
<dbReference type="InterPro" id="IPR006500">
    <property type="entry name" value="Helicase_put_C_phage/plasmid"/>
</dbReference>